<evidence type="ECO:0000259" key="2">
    <source>
        <dbReference type="Pfam" id="PF07879"/>
    </source>
</evidence>
<reference evidence="3 4" key="1">
    <citation type="submission" date="2018-08" db="EMBL/GenBank/DDBJ databases">
        <title>Parvularcula sp. SM1705, isolated from surface water of the South Sea China.</title>
        <authorList>
            <person name="Sun L."/>
        </authorList>
    </citation>
    <scope>NUCLEOTIDE SEQUENCE [LARGE SCALE GENOMIC DNA]</scope>
    <source>
        <strain evidence="3 4">SM1705</strain>
    </source>
</reference>
<evidence type="ECO:0000313" key="4">
    <source>
        <dbReference type="Proteomes" id="UP000264589"/>
    </source>
</evidence>
<accession>A0A371RLS1</accession>
<dbReference type="AlphaFoldDB" id="A0A371RLS1"/>
<comment type="caution">
    <text evidence="3">The sequence shown here is derived from an EMBL/GenBank/DDBJ whole genome shotgun (WGS) entry which is preliminary data.</text>
</comment>
<dbReference type="GO" id="GO:0006355">
    <property type="term" value="P:regulation of DNA-templated transcription"/>
    <property type="evidence" value="ECO:0007669"/>
    <property type="project" value="InterPro"/>
</dbReference>
<keyword evidence="4" id="KW-1185">Reference proteome</keyword>
<organism evidence="3 4">
    <name type="scientific">Parvularcula marina</name>
    <dbReference type="NCBI Taxonomy" id="2292771"/>
    <lineage>
        <taxon>Bacteria</taxon>
        <taxon>Pseudomonadati</taxon>
        <taxon>Pseudomonadota</taxon>
        <taxon>Alphaproteobacteria</taxon>
        <taxon>Parvularculales</taxon>
        <taxon>Parvularculaceae</taxon>
        <taxon>Parvularcula</taxon>
    </lineage>
</organism>
<name>A0A371RLS1_9PROT</name>
<dbReference type="Pfam" id="PF05233">
    <property type="entry name" value="PHB_acc"/>
    <property type="match status" value="1"/>
</dbReference>
<dbReference type="InterPro" id="IPR012909">
    <property type="entry name" value="PHA_DNA-bd_N"/>
</dbReference>
<evidence type="ECO:0000313" key="3">
    <source>
        <dbReference type="EMBL" id="RFB06383.1"/>
    </source>
</evidence>
<sequence>MTEAPGLNGAQRPGGNTSDESIVIKKYANRRLYNTATSSYVTLDHLAEMVRNGDEFHVVDAKTGEDLTRAVLTQIIFEQENKGQNLLPVPFLRQLIGLYGDNLQSFVPSYLEMSMNAFRKNQEAMRRSVSEAFSAPQSGMRIFEDAARQNMAFFEQGLKMFGLSKPGGGMEAGAPMGDDVETLKAEIDRLREELKNAKGE</sequence>
<gene>
    <name evidence="3" type="primary">phaR</name>
    <name evidence="3" type="ORF">DX908_06980</name>
</gene>
<dbReference type="InParanoid" id="A0A371RLS1"/>
<dbReference type="NCBIfam" id="TIGR01848">
    <property type="entry name" value="PHA_reg_PhaR"/>
    <property type="match status" value="1"/>
</dbReference>
<proteinExistence type="predicted"/>
<dbReference type="OrthoDB" id="9795345at2"/>
<dbReference type="Pfam" id="PF07879">
    <property type="entry name" value="PHB_acc_N"/>
    <property type="match status" value="1"/>
</dbReference>
<dbReference type="EMBL" id="QUQO01000001">
    <property type="protein sequence ID" value="RFB06383.1"/>
    <property type="molecule type" value="Genomic_DNA"/>
</dbReference>
<dbReference type="InterPro" id="IPR007897">
    <property type="entry name" value="PHB_accumulat"/>
</dbReference>
<evidence type="ECO:0000259" key="1">
    <source>
        <dbReference type="Pfam" id="PF05233"/>
    </source>
</evidence>
<dbReference type="Proteomes" id="UP000264589">
    <property type="component" value="Unassembled WGS sequence"/>
</dbReference>
<protein>
    <submittedName>
        <fullName evidence="3">Polyhydroxyalkanoate synthesis repressor PhaR</fullName>
    </submittedName>
</protein>
<feature type="domain" description="PHA accumulation regulator DNA-binding N-terminal" evidence="2">
    <location>
        <begin position="23"/>
        <end position="83"/>
    </location>
</feature>
<feature type="domain" description="PHB accumulation regulatory" evidence="1">
    <location>
        <begin position="87"/>
        <end position="126"/>
    </location>
</feature>
<dbReference type="InterPro" id="IPR010134">
    <property type="entry name" value="PHA_reg_PhaR"/>
</dbReference>